<name>A0A2I2KR87_9ACTN</name>
<feature type="compositionally biased region" description="Low complexity" evidence="1">
    <location>
        <begin position="17"/>
        <end position="27"/>
    </location>
</feature>
<evidence type="ECO:0000313" key="4">
    <source>
        <dbReference type="Proteomes" id="UP000234331"/>
    </source>
</evidence>
<reference evidence="3 4" key="1">
    <citation type="submission" date="2017-06" db="EMBL/GenBank/DDBJ databases">
        <authorList>
            <person name="Kim H.J."/>
            <person name="Triplett B.A."/>
        </authorList>
    </citation>
    <scope>NUCLEOTIDE SEQUENCE [LARGE SCALE GENOMIC DNA]</scope>
    <source>
        <strain evidence="3">FRACA_ARgP5</strain>
    </source>
</reference>
<protein>
    <submittedName>
        <fullName evidence="3">Uncharacterized protein</fullName>
    </submittedName>
</protein>
<gene>
    <name evidence="3" type="ORF">FRACA_2260010</name>
</gene>
<feature type="transmembrane region" description="Helical" evidence="2">
    <location>
        <begin position="128"/>
        <end position="148"/>
    </location>
</feature>
<dbReference type="OrthoDB" id="4833374at2"/>
<keyword evidence="2" id="KW-0812">Transmembrane</keyword>
<keyword evidence="4" id="KW-1185">Reference proteome</keyword>
<dbReference type="AlphaFoldDB" id="A0A2I2KR87"/>
<keyword evidence="2" id="KW-1133">Transmembrane helix</keyword>
<evidence type="ECO:0000256" key="2">
    <source>
        <dbReference type="SAM" id="Phobius"/>
    </source>
</evidence>
<organism evidence="3 4">
    <name type="scientific">Frankia canadensis</name>
    <dbReference type="NCBI Taxonomy" id="1836972"/>
    <lineage>
        <taxon>Bacteria</taxon>
        <taxon>Bacillati</taxon>
        <taxon>Actinomycetota</taxon>
        <taxon>Actinomycetes</taxon>
        <taxon>Frankiales</taxon>
        <taxon>Frankiaceae</taxon>
        <taxon>Frankia</taxon>
    </lineage>
</organism>
<evidence type="ECO:0000256" key="1">
    <source>
        <dbReference type="SAM" id="MobiDB-lite"/>
    </source>
</evidence>
<feature type="transmembrane region" description="Helical" evidence="2">
    <location>
        <begin position="203"/>
        <end position="223"/>
    </location>
</feature>
<sequence>MAFRFNPPPGWPVPHAGWTPPQGWQPDPGWPSPPAHWNFWVDDGPGSPPPQALPPATTATGWPAPPAQSTGWLPPAAPPTGWIPSHPPANGSYPAASSWKWAAGGAAAVFLGSLLPFISYSGYLGGDIVPGARVASAAFGLLLLGLAVGARARSQACDVLLLLGGLLGALGYGTFILLGLAGFEDDDASLFGTTTRIQFDPNVGITSCLAGCAVVVVAAIQGLRAR</sequence>
<accession>A0A2I2KR87</accession>
<dbReference type="Proteomes" id="UP000234331">
    <property type="component" value="Unassembled WGS sequence"/>
</dbReference>
<keyword evidence="2" id="KW-0472">Membrane</keyword>
<feature type="transmembrane region" description="Helical" evidence="2">
    <location>
        <begin position="160"/>
        <end position="183"/>
    </location>
</feature>
<dbReference type="RefSeq" id="WP_101831901.1">
    <property type="nucleotide sequence ID" value="NZ_FZMO01000142.1"/>
</dbReference>
<feature type="region of interest" description="Disordered" evidence="1">
    <location>
        <begin position="1"/>
        <end position="85"/>
    </location>
</feature>
<proteinExistence type="predicted"/>
<feature type="transmembrane region" description="Helical" evidence="2">
    <location>
        <begin position="101"/>
        <end position="122"/>
    </location>
</feature>
<evidence type="ECO:0000313" key="3">
    <source>
        <dbReference type="EMBL" id="SNQ48183.1"/>
    </source>
</evidence>
<dbReference type="EMBL" id="FZMO01000142">
    <property type="protein sequence ID" value="SNQ48183.1"/>
    <property type="molecule type" value="Genomic_DNA"/>
</dbReference>
<feature type="compositionally biased region" description="Pro residues" evidence="1">
    <location>
        <begin position="1"/>
        <end position="12"/>
    </location>
</feature>